<dbReference type="PROSITE" id="PS50011">
    <property type="entry name" value="PROTEIN_KINASE_DOM"/>
    <property type="match status" value="1"/>
</dbReference>
<keyword evidence="6 13" id="KW-0547">Nucleotide-binding</keyword>
<keyword evidence="8 13" id="KW-0067">ATP-binding</keyword>
<evidence type="ECO:0000256" key="5">
    <source>
        <dbReference type="ARBA" id="ARBA00022679"/>
    </source>
</evidence>
<evidence type="ECO:0000256" key="9">
    <source>
        <dbReference type="ARBA" id="ARBA00023212"/>
    </source>
</evidence>
<evidence type="ECO:0000256" key="7">
    <source>
        <dbReference type="ARBA" id="ARBA00022777"/>
    </source>
</evidence>
<dbReference type="SMART" id="SM00220">
    <property type="entry name" value="S_TKc"/>
    <property type="match status" value="1"/>
</dbReference>
<dbReference type="Pfam" id="PF00069">
    <property type="entry name" value="Pkinase"/>
    <property type="match status" value="1"/>
</dbReference>
<dbReference type="Gene3D" id="1.25.10.10">
    <property type="entry name" value="Leucine-rich Repeat Variant"/>
    <property type="match status" value="2"/>
</dbReference>
<dbReference type="InterPro" id="IPR017441">
    <property type="entry name" value="Protein_kinase_ATP_BS"/>
</dbReference>
<dbReference type="InterPro" id="IPR016024">
    <property type="entry name" value="ARM-type_fold"/>
</dbReference>
<evidence type="ECO:0000259" key="15">
    <source>
        <dbReference type="PROSITE" id="PS50011"/>
    </source>
</evidence>
<dbReference type="SUPFAM" id="SSF48371">
    <property type="entry name" value="ARM repeat"/>
    <property type="match status" value="1"/>
</dbReference>
<dbReference type="FunFam" id="1.10.510.10:FF:000292">
    <property type="entry name" value="Serine/threonine-protein kinase 36"/>
    <property type="match status" value="1"/>
</dbReference>
<keyword evidence="17" id="KW-1185">Reference proteome</keyword>
<evidence type="ECO:0000256" key="12">
    <source>
        <dbReference type="ARBA" id="ARBA00075375"/>
    </source>
</evidence>
<keyword evidence="9" id="KW-0206">Cytoskeleton</keyword>
<keyword evidence="5" id="KW-0808">Transferase</keyword>
<dbReference type="GO" id="GO:0005524">
    <property type="term" value="F:ATP binding"/>
    <property type="evidence" value="ECO:0007669"/>
    <property type="project" value="UniProtKB-UniRule"/>
</dbReference>
<name>A0AAV2YYL0_9STRA</name>
<comment type="catalytic activity">
    <reaction evidence="11">
        <text>L-seryl-[protein] + ATP = O-phospho-L-seryl-[protein] + ADP + H(+)</text>
        <dbReference type="Rhea" id="RHEA:17989"/>
        <dbReference type="Rhea" id="RHEA-COMP:9863"/>
        <dbReference type="Rhea" id="RHEA-COMP:11604"/>
        <dbReference type="ChEBI" id="CHEBI:15378"/>
        <dbReference type="ChEBI" id="CHEBI:29999"/>
        <dbReference type="ChEBI" id="CHEBI:30616"/>
        <dbReference type="ChEBI" id="CHEBI:83421"/>
        <dbReference type="ChEBI" id="CHEBI:456216"/>
        <dbReference type="EC" id="2.7.11.1"/>
    </reaction>
</comment>
<dbReference type="GO" id="GO:0004674">
    <property type="term" value="F:protein serine/threonine kinase activity"/>
    <property type="evidence" value="ECO:0007669"/>
    <property type="project" value="UniProtKB-KW"/>
</dbReference>
<dbReference type="PROSITE" id="PS00108">
    <property type="entry name" value="PROTEIN_KINASE_ST"/>
    <property type="match status" value="1"/>
</dbReference>
<dbReference type="InterPro" id="IPR011009">
    <property type="entry name" value="Kinase-like_dom_sf"/>
</dbReference>
<evidence type="ECO:0000256" key="2">
    <source>
        <dbReference type="ARBA" id="ARBA00012513"/>
    </source>
</evidence>
<protein>
    <recommendedName>
        <fullName evidence="2">non-specific serine/threonine protein kinase</fullName>
        <ecNumber evidence="2">2.7.11.1</ecNumber>
    </recommendedName>
    <alternativeName>
        <fullName evidence="12">Fused homolog</fullName>
    </alternativeName>
</protein>
<evidence type="ECO:0000256" key="10">
    <source>
        <dbReference type="ARBA" id="ARBA00047899"/>
    </source>
</evidence>
<keyword evidence="3" id="KW-0963">Cytoplasm</keyword>
<dbReference type="GO" id="GO:0005856">
    <property type="term" value="C:cytoskeleton"/>
    <property type="evidence" value="ECO:0007669"/>
    <property type="project" value="UniProtKB-SubCell"/>
</dbReference>
<dbReference type="EC" id="2.7.11.1" evidence="2"/>
<dbReference type="SUPFAM" id="SSF56112">
    <property type="entry name" value="Protein kinase-like (PK-like)"/>
    <property type="match status" value="1"/>
</dbReference>
<evidence type="ECO:0000313" key="17">
    <source>
        <dbReference type="Proteomes" id="UP001146120"/>
    </source>
</evidence>
<dbReference type="Pfam" id="PF13513">
    <property type="entry name" value="HEAT_EZ"/>
    <property type="match status" value="1"/>
</dbReference>
<evidence type="ECO:0000256" key="4">
    <source>
        <dbReference type="ARBA" id="ARBA00022527"/>
    </source>
</evidence>
<dbReference type="EMBL" id="DAKRPA010000111">
    <property type="protein sequence ID" value="DAZ98273.1"/>
    <property type="molecule type" value="Genomic_DNA"/>
</dbReference>
<dbReference type="Proteomes" id="UP001146120">
    <property type="component" value="Unassembled WGS sequence"/>
</dbReference>
<proteinExistence type="predicted"/>
<dbReference type="Gene3D" id="1.10.510.10">
    <property type="entry name" value="Transferase(Phosphotransferase) domain 1"/>
    <property type="match status" value="1"/>
</dbReference>
<dbReference type="PANTHER" id="PTHR22983:SF6">
    <property type="entry name" value="SERINE_THREONINE-PROTEIN KINASE 36"/>
    <property type="match status" value="1"/>
</dbReference>
<evidence type="ECO:0000256" key="14">
    <source>
        <dbReference type="SAM" id="MobiDB-lite"/>
    </source>
</evidence>
<dbReference type="PANTHER" id="PTHR22983">
    <property type="entry name" value="PROTEIN KINASE RELATED"/>
    <property type="match status" value="1"/>
</dbReference>
<dbReference type="GO" id="GO:0005737">
    <property type="term" value="C:cytoplasm"/>
    <property type="evidence" value="ECO:0007669"/>
    <property type="project" value="TreeGrafter"/>
</dbReference>
<keyword evidence="4" id="KW-0723">Serine/threonine-protein kinase</keyword>
<comment type="catalytic activity">
    <reaction evidence="10">
        <text>L-threonyl-[protein] + ATP = O-phospho-L-threonyl-[protein] + ADP + H(+)</text>
        <dbReference type="Rhea" id="RHEA:46608"/>
        <dbReference type="Rhea" id="RHEA-COMP:11060"/>
        <dbReference type="Rhea" id="RHEA-COMP:11605"/>
        <dbReference type="ChEBI" id="CHEBI:15378"/>
        <dbReference type="ChEBI" id="CHEBI:30013"/>
        <dbReference type="ChEBI" id="CHEBI:30616"/>
        <dbReference type="ChEBI" id="CHEBI:61977"/>
        <dbReference type="ChEBI" id="CHEBI:456216"/>
        <dbReference type="EC" id="2.7.11.1"/>
    </reaction>
</comment>
<dbReference type="FunFam" id="3.30.200.20:FF:000042">
    <property type="entry name" value="Aurora kinase A"/>
    <property type="match status" value="1"/>
</dbReference>
<reference evidence="16" key="2">
    <citation type="journal article" date="2023" name="Microbiol Resour">
        <title>Decontamination and Annotation of the Draft Genome Sequence of the Oomycete Lagenidium giganteum ARSEF 373.</title>
        <authorList>
            <person name="Morgan W.R."/>
            <person name="Tartar A."/>
        </authorList>
    </citation>
    <scope>NUCLEOTIDE SEQUENCE</scope>
    <source>
        <strain evidence="16">ARSEF 373</strain>
    </source>
</reference>
<organism evidence="16 17">
    <name type="scientific">Lagenidium giganteum</name>
    <dbReference type="NCBI Taxonomy" id="4803"/>
    <lineage>
        <taxon>Eukaryota</taxon>
        <taxon>Sar</taxon>
        <taxon>Stramenopiles</taxon>
        <taxon>Oomycota</taxon>
        <taxon>Peronosporomycetes</taxon>
        <taxon>Pythiales</taxon>
        <taxon>Pythiaceae</taxon>
    </lineage>
</organism>
<feature type="region of interest" description="Disordered" evidence="14">
    <location>
        <begin position="311"/>
        <end position="339"/>
    </location>
</feature>
<dbReference type="PROSITE" id="PS00107">
    <property type="entry name" value="PROTEIN_KINASE_ATP"/>
    <property type="match status" value="1"/>
</dbReference>
<comment type="caution">
    <text evidence="16">The sequence shown here is derived from an EMBL/GenBank/DDBJ whole genome shotgun (WGS) entry which is preliminary data.</text>
</comment>
<evidence type="ECO:0000256" key="3">
    <source>
        <dbReference type="ARBA" id="ARBA00022490"/>
    </source>
</evidence>
<gene>
    <name evidence="16" type="ORF">N0F65_008958</name>
</gene>
<dbReference type="InterPro" id="IPR008271">
    <property type="entry name" value="Ser/Thr_kinase_AS"/>
</dbReference>
<dbReference type="InterPro" id="IPR000719">
    <property type="entry name" value="Prot_kinase_dom"/>
</dbReference>
<comment type="subcellular location">
    <subcellularLocation>
        <location evidence="1">Cytoplasm</location>
        <location evidence="1">Cytoskeleton</location>
    </subcellularLocation>
</comment>
<evidence type="ECO:0000256" key="13">
    <source>
        <dbReference type="PROSITE-ProRule" id="PRU10141"/>
    </source>
</evidence>
<dbReference type="InterPro" id="IPR011989">
    <property type="entry name" value="ARM-like"/>
</dbReference>
<dbReference type="CDD" id="cd14002">
    <property type="entry name" value="STKc_STK36"/>
    <property type="match status" value="1"/>
</dbReference>
<reference evidence="16" key="1">
    <citation type="submission" date="2022-11" db="EMBL/GenBank/DDBJ databases">
        <authorList>
            <person name="Morgan W.R."/>
            <person name="Tartar A."/>
        </authorList>
    </citation>
    <scope>NUCLEOTIDE SEQUENCE</scope>
    <source>
        <strain evidence="16">ARSEF 373</strain>
    </source>
</reference>
<feature type="binding site" evidence="13">
    <location>
        <position position="33"/>
    </location>
    <ligand>
        <name>ATP</name>
        <dbReference type="ChEBI" id="CHEBI:30616"/>
    </ligand>
</feature>
<accession>A0AAV2YYL0</accession>
<feature type="domain" description="Protein kinase" evidence="15">
    <location>
        <begin position="4"/>
        <end position="254"/>
    </location>
</feature>
<evidence type="ECO:0000313" key="16">
    <source>
        <dbReference type="EMBL" id="DAZ98273.1"/>
    </source>
</evidence>
<evidence type="ECO:0000256" key="6">
    <source>
        <dbReference type="ARBA" id="ARBA00022741"/>
    </source>
</evidence>
<evidence type="ECO:0000256" key="1">
    <source>
        <dbReference type="ARBA" id="ARBA00004245"/>
    </source>
</evidence>
<evidence type="ECO:0000256" key="8">
    <source>
        <dbReference type="ARBA" id="ARBA00022840"/>
    </source>
</evidence>
<evidence type="ECO:0000256" key="11">
    <source>
        <dbReference type="ARBA" id="ARBA00048679"/>
    </source>
</evidence>
<keyword evidence="7" id="KW-0418">Kinase</keyword>
<sequence length="1355" mass="151819">MEHYHILERIGEGSFGKVYRGRRKYTGHIVALKFVSKRGKSAKDLHNLREEISILKRLNHCNIIAMLDSFETEGEFCMVTEYAQGELFQVLEDDHQLPEDEIRKIAVQLIQALHVLHSNRIIHRDMKPQNILIGSKQQIKLADFGFARAISHDTSVLTSIKGTPLYMAPELVQEKPYNYTVDLWSLGVILYELAVGRPPFYTDRIVSLIQMIVREPVKYPATMTADFRSFLSGLLNKDPERRMTWPEILSHPFVRETPDELALRVQQGQQLRALPRFFQDVQQNQDSSELKLKPSAERLRTCGEWKQCDPETGQCVEDRDRGGSGTSVKLEEKRGPQALARAPAPTLDELLWTEWTKVEPVVTGLPLDGVCRVESVVHLLRTVTAYISTPTAIEARGMGVALHVLQLLHRSLATTYKSLEQLTALTGFLQVRTGVHQLLRSLFASTLPDGIDKRGDVSYQAVRCCMMFTTILNALDPARHDHRELDYRLLGRDDVSAIVTVLRTSSAEVYIARCKTLKWLGSMVDCSRHVTLFLEEVYPSGVIELLCEILHSSHRSRSPGGRMSKGGRELGSYAVFALSAFVQPDGQNWGNLHFFPIVALTHEDGSAMTNETIKLVKHLYKLRVKVHGEVATCLMRKGLMELCTLLEDELKAKIDAKARGDDQDDDETMEDADQSPICCILKILLHACRSSSPLSKKLMGATKSAAKPAERNVQAPSPSPVRTVVSSVVEGLSLGAFHALERCFAIDFLSVLLRRGVLSSTQIWSCARVLYALLLESDDTITLSVICTFFSDAVDAGSISWSDVDRAKWSSDDQELMELLADGVLSSQCANSIFRLLQHHEYLDESFTAQNERIQMLTCYNIRAQGLLDSGIVFLLRIATKAMKKAAELSNQGNPHTELLSETSAPNVRNFFALFQQEVVWEIFSDMLRVGGNDLLSPWGLFCFLKLVRIVREIEYNDRIELSINQHLLPHLVKLLERRHIEYLFHWPEVVGGGSNAVKALVHAIVKVLGMPFMHNISEDILVGTQEIIYDVQCVHKLLGVLQFVFSTKEFHLEVSVLELPMSFLSRLVTSSTHFGAQFVQADGMQVVKGCGMLAAQSSPSLIVDTLLIISQLARSSAENYERILEAQLLVELRDLATHSETMVRAKALNCIGNLCRHSTLFYDQLEAPLPGSSATVLSNVIRSLADGDPYVRRFACFAVGNAAFHSNYLYGSLRTAIPLLIRNLHDHEEKTRSNAAGALGNLVRNSDELCAELARHHAPWELFRLAVSDASTTSRRIALFSLGNFCVYPQCLDSIVNVEPDFMNRLDKLHEDVVADEVSRKNIRRILAKVEAIYGDEDVLPGAEDDTTDHDESD</sequence>